<feature type="region of interest" description="Disordered" evidence="1">
    <location>
        <begin position="29"/>
        <end position="52"/>
    </location>
</feature>
<reference evidence="2" key="1">
    <citation type="submission" date="2021-01" db="UniProtKB">
        <authorList>
            <consortium name="EnsemblMetazoa"/>
        </authorList>
    </citation>
    <scope>IDENTIFICATION</scope>
</reference>
<dbReference type="AlphaFoldDB" id="A0A7M7KN37"/>
<organism evidence="2 3">
    <name type="scientific">Varroa destructor</name>
    <name type="common">Honeybee mite</name>
    <dbReference type="NCBI Taxonomy" id="109461"/>
    <lineage>
        <taxon>Eukaryota</taxon>
        <taxon>Metazoa</taxon>
        <taxon>Ecdysozoa</taxon>
        <taxon>Arthropoda</taxon>
        <taxon>Chelicerata</taxon>
        <taxon>Arachnida</taxon>
        <taxon>Acari</taxon>
        <taxon>Parasitiformes</taxon>
        <taxon>Mesostigmata</taxon>
        <taxon>Gamasina</taxon>
        <taxon>Dermanyssoidea</taxon>
        <taxon>Varroidae</taxon>
        <taxon>Varroa</taxon>
    </lineage>
</organism>
<feature type="region of interest" description="Disordered" evidence="1">
    <location>
        <begin position="484"/>
        <end position="537"/>
    </location>
</feature>
<proteinExistence type="predicted"/>
<dbReference type="EnsemblMetazoa" id="XM_022810429">
    <property type="protein sequence ID" value="XP_022666164"/>
    <property type="gene ID" value="LOC111252469"/>
</dbReference>
<evidence type="ECO:0000256" key="1">
    <source>
        <dbReference type="SAM" id="MobiDB-lite"/>
    </source>
</evidence>
<feature type="region of interest" description="Disordered" evidence="1">
    <location>
        <begin position="262"/>
        <end position="382"/>
    </location>
</feature>
<evidence type="ECO:0000313" key="2">
    <source>
        <dbReference type="EnsemblMetazoa" id="XP_022666164"/>
    </source>
</evidence>
<feature type="compositionally biased region" description="Polar residues" evidence="1">
    <location>
        <begin position="499"/>
        <end position="509"/>
    </location>
</feature>
<keyword evidence="3" id="KW-1185">Reference proteome</keyword>
<feature type="compositionally biased region" description="Basic and acidic residues" evidence="1">
    <location>
        <begin position="149"/>
        <end position="164"/>
    </location>
</feature>
<feature type="compositionally biased region" description="Polar residues" evidence="1">
    <location>
        <begin position="31"/>
        <end position="44"/>
    </location>
</feature>
<feature type="region of interest" description="Disordered" evidence="1">
    <location>
        <begin position="571"/>
        <end position="599"/>
    </location>
</feature>
<feature type="compositionally biased region" description="Low complexity" evidence="1">
    <location>
        <begin position="272"/>
        <end position="289"/>
    </location>
</feature>
<accession>A0A7M7KN37</accession>
<dbReference type="Proteomes" id="UP000594260">
    <property type="component" value="Unplaced"/>
</dbReference>
<evidence type="ECO:0000313" key="3">
    <source>
        <dbReference type="Proteomes" id="UP000594260"/>
    </source>
</evidence>
<sequence length="704" mass="76427">MRVIQSSADNGAAVESGLNWNLRLDLGSARSGHQSGSRGDSELSTPVAPDSDIVSQITITPTADSRNVSPLQGFRAGLVVTDPLATADYHYCHNPTTGTKSSLTTSVTEESSYRDEEEEAADVVDGPGKIQNFPPVKDVFKVTNAEESAEKEVHEMDNRSRHTPEGQPPFQEIMADQVAVTHAMIHEKNCQIRLPHEDSSIDQSEGSGFPGQKFSGATITASMASDTAITSEAILESLLKFEEERIPLSARLERSCQSIADIPSASHSRKNSSSVPQRQQTQQDQPISSLAEAGDAPFDTSPTCKDRSQPEGSQLLPAGSTARTNNGVSDRESDTDYAPERIGSPDADDDGLADLSSPAGASATRRRRRKLRPQTSDDRFESLRLLPAQDSVDVEDDDDYELQLLSLHSCGPEVQIDEAPTEKIEDENAKSRRDDNIAIVAAPRTPQKQTVAPSHQRQQLVTIPLERPRSTTPINVAPLEAYIQQQQQQQPTGEMPKSGASQGYPSSGASGVRSPDRLKLTLPGQHAGGNLAKSPRKGSLRNWEEFCEEALQHSPRTRSKSDAAALGQRFFPDPLEFSPASPPRPPDTTEDEIQSPSDYQDPFRRRLTCSCKCRTCACLCGGCDCDCHFYTQKVFESHLNDTMSHIVEINGTPGSPREDEQSLLSPEEAAVQGACLCECHTLPRDTSCLLTAPLLVAQSSLDSC</sequence>
<dbReference type="GeneID" id="111252469"/>
<dbReference type="RefSeq" id="XP_022666164.1">
    <property type="nucleotide sequence ID" value="XM_022810429.1"/>
</dbReference>
<protein>
    <submittedName>
        <fullName evidence="2">Uncharacterized protein</fullName>
    </submittedName>
</protein>
<name>A0A7M7KN37_VARDE</name>
<feature type="region of interest" description="Disordered" evidence="1">
    <location>
        <begin position="149"/>
        <end position="169"/>
    </location>
</feature>